<dbReference type="AlphaFoldDB" id="A0A8E2JSR1"/>
<feature type="coiled-coil region" evidence="1">
    <location>
        <begin position="272"/>
        <end position="317"/>
    </location>
</feature>
<dbReference type="Proteomes" id="UP000250140">
    <property type="component" value="Unassembled WGS sequence"/>
</dbReference>
<feature type="transmembrane region" description="Helical" evidence="3">
    <location>
        <begin position="12"/>
        <end position="28"/>
    </location>
</feature>
<proteinExistence type="predicted"/>
<feature type="region of interest" description="Disordered" evidence="2">
    <location>
        <begin position="852"/>
        <end position="887"/>
    </location>
</feature>
<keyword evidence="1" id="KW-0175">Coiled coil</keyword>
<keyword evidence="3" id="KW-0812">Transmembrane</keyword>
<feature type="compositionally biased region" description="Acidic residues" evidence="2">
    <location>
        <begin position="693"/>
        <end position="750"/>
    </location>
</feature>
<keyword evidence="5" id="KW-1185">Reference proteome</keyword>
<feature type="coiled-coil region" evidence="1">
    <location>
        <begin position="513"/>
        <end position="603"/>
    </location>
</feature>
<feature type="region of interest" description="Disordered" evidence="2">
    <location>
        <begin position="794"/>
        <end position="816"/>
    </location>
</feature>
<keyword evidence="3" id="KW-1133">Transmembrane helix</keyword>
<feature type="transmembrane region" description="Helical" evidence="3">
    <location>
        <begin position="107"/>
        <end position="127"/>
    </location>
</feature>
<reference evidence="4 5" key="1">
    <citation type="journal article" date="2016" name="Nat. Commun.">
        <title>Ectomycorrhizal ecology is imprinted in the genome of the dominant symbiotic fungus Cenococcum geophilum.</title>
        <authorList>
            <consortium name="DOE Joint Genome Institute"/>
            <person name="Peter M."/>
            <person name="Kohler A."/>
            <person name="Ohm R.A."/>
            <person name="Kuo A."/>
            <person name="Krutzmann J."/>
            <person name="Morin E."/>
            <person name="Arend M."/>
            <person name="Barry K.W."/>
            <person name="Binder M."/>
            <person name="Choi C."/>
            <person name="Clum A."/>
            <person name="Copeland A."/>
            <person name="Grisel N."/>
            <person name="Haridas S."/>
            <person name="Kipfer T."/>
            <person name="LaButti K."/>
            <person name="Lindquist E."/>
            <person name="Lipzen A."/>
            <person name="Maire R."/>
            <person name="Meier B."/>
            <person name="Mihaltcheva S."/>
            <person name="Molinier V."/>
            <person name="Murat C."/>
            <person name="Poggeler S."/>
            <person name="Quandt C.A."/>
            <person name="Sperisen C."/>
            <person name="Tritt A."/>
            <person name="Tisserant E."/>
            <person name="Crous P.W."/>
            <person name="Henrissat B."/>
            <person name="Nehls U."/>
            <person name="Egli S."/>
            <person name="Spatafora J.W."/>
            <person name="Grigoriev I.V."/>
            <person name="Martin F.M."/>
        </authorList>
    </citation>
    <scope>NUCLEOTIDE SEQUENCE [LARGE SCALE GENOMIC DNA]</scope>
    <source>
        <strain evidence="4 5">CBS 207.34</strain>
    </source>
</reference>
<protein>
    <submittedName>
        <fullName evidence="4">Uncharacterized protein</fullName>
    </submittedName>
</protein>
<feature type="region of interest" description="Disordered" evidence="2">
    <location>
        <begin position="827"/>
        <end position="846"/>
    </location>
</feature>
<feature type="region of interest" description="Disordered" evidence="2">
    <location>
        <begin position="628"/>
        <end position="777"/>
    </location>
</feature>
<evidence type="ECO:0000256" key="1">
    <source>
        <dbReference type="SAM" id="Coils"/>
    </source>
</evidence>
<dbReference type="OrthoDB" id="435607at2759"/>
<feature type="compositionally biased region" description="Acidic residues" evidence="2">
    <location>
        <begin position="628"/>
        <end position="644"/>
    </location>
</feature>
<accession>A0A8E2JSR1</accession>
<feature type="compositionally biased region" description="Pro residues" evidence="2">
    <location>
        <begin position="828"/>
        <end position="842"/>
    </location>
</feature>
<evidence type="ECO:0000313" key="4">
    <source>
        <dbReference type="EMBL" id="OCL08088.1"/>
    </source>
</evidence>
<evidence type="ECO:0000256" key="2">
    <source>
        <dbReference type="SAM" id="MobiDB-lite"/>
    </source>
</evidence>
<evidence type="ECO:0000256" key="3">
    <source>
        <dbReference type="SAM" id="Phobius"/>
    </source>
</evidence>
<feature type="coiled-coil region" evidence="1">
    <location>
        <begin position="419"/>
        <end position="481"/>
    </location>
</feature>
<evidence type="ECO:0000313" key="5">
    <source>
        <dbReference type="Proteomes" id="UP000250140"/>
    </source>
</evidence>
<feature type="compositionally biased region" description="Acidic residues" evidence="2">
    <location>
        <begin position="662"/>
        <end position="677"/>
    </location>
</feature>
<dbReference type="EMBL" id="KV749718">
    <property type="protein sequence ID" value="OCL08088.1"/>
    <property type="molecule type" value="Genomic_DNA"/>
</dbReference>
<keyword evidence="3" id="KW-0472">Membrane</keyword>
<feature type="compositionally biased region" description="Basic and acidic residues" evidence="2">
    <location>
        <begin position="645"/>
        <end position="661"/>
    </location>
</feature>
<sequence>MSRLYNLARQNPVLGMVVAVFSIYQFAMTGQRPVQGPQAAMINITQAEEEAFDAITYPKAFPEIVPLSETRCNKMLPFLAYNTSPVFSTYPSSPSGIPSPTSNHYDFIGWPIALTLLFVLLQLLPSAQHTQGRNSLSRVVILLFVILKQLAQFLPYILPANHPAAPLAVMVSTSCGIAPGIAWAVKLAFDRLFIRNQHSVNEGNTPEVSANQISSVPREEMGSLDQAAKVQDILEETRAQFSAFKQKVAGDMQAAVDAARQQLRKDHKIEFHSQLEIQRIEAESKVKELEMSFKQREADLNAQIAKQEDKIEALKASFSKVYQNMDEDEDEGWMLRGKRNELSAMLEVLKSRKIDKPVLEKAINDLHAEIDRLLSAPEKLTKADFDVQTPRFELRLIPLRNEYSDLVAPWDVKARTKEIADLKEEVSVLAANNQALEDALEHAHDEAETRDVTLKELTEQLEAKEKSEKDLAAKNKQLRAEGKSIPKLIADNAALKDASERAQKEVGARDITVKELNEQLRAKDKSMNDIMAENAMLNNASKRTADEVRALDATIKELNEQLKAKEKNEEDLTAQNEKLRAASDNAEEQIISLFENILSLEADLYEAKTSAAESLKNTGAQTGVLVFDDEVEKGQAEGEEEGGEDEGKGNRELGEKVQKEEGQEEEEQGENGEEENGKEEYVTGLGFARQHDDSEDDFDALFDDIDDDGDGDDSGDNGRDSDEDAVGEDYSEEEYSVEQYSEDDSDDEDYAVGKTSATGGIAGAKTPKPIPKDSMPGVKFEFTLKPTIPTMAEAAQPGKAGPQIFKPTPSELPMIFGPAPALPSIAPAIPPPNPVDPAPSLNPMPIDEILVGETPFNFSPPTGLNLPPPPPPSSFDPGKWDFSNSFA</sequence>
<name>A0A8E2JSR1_9PEZI</name>
<organism evidence="4 5">
    <name type="scientific">Glonium stellatum</name>
    <dbReference type="NCBI Taxonomy" id="574774"/>
    <lineage>
        <taxon>Eukaryota</taxon>
        <taxon>Fungi</taxon>
        <taxon>Dikarya</taxon>
        <taxon>Ascomycota</taxon>
        <taxon>Pezizomycotina</taxon>
        <taxon>Dothideomycetes</taxon>
        <taxon>Pleosporomycetidae</taxon>
        <taxon>Gloniales</taxon>
        <taxon>Gloniaceae</taxon>
        <taxon>Glonium</taxon>
    </lineage>
</organism>
<gene>
    <name evidence="4" type="ORF">AOQ84DRAFT_377094</name>
</gene>
<feature type="transmembrane region" description="Helical" evidence="3">
    <location>
        <begin position="139"/>
        <end position="158"/>
    </location>
</feature>